<gene>
    <name evidence="2" type="ORF">PACLA_8A085400</name>
</gene>
<dbReference type="Gene3D" id="3.10.110.10">
    <property type="entry name" value="Ubiquitin Conjugating Enzyme"/>
    <property type="match status" value="1"/>
</dbReference>
<dbReference type="Pfam" id="PF00179">
    <property type="entry name" value="UQ_con"/>
    <property type="match status" value="1"/>
</dbReference>
<dbReference type="AlphaFoldDB" id="A0A6S7FPJ1"/>
<organism evidence="2 3">
    <name type="scientific">Paramuricea clavata</name>
    <name type="common">Red gorgonian</name>
    <name type="synonym">Violescent sea-whip</name>
    <dbReference type="NCBI Taxonomy" id="317549"/>
    <lineage>
        <taxon>Eukaryota</taxon>
        <taxon>Metazoa</taxon>
        <taxon>Cnidaria</taxon>
        <taxon>Anthozoa</taxon>
        <taxon>Octocorallia</taxon>
        <taxon>Malacalcyonacea</taxon>
        <taxon>Plexauridae</taxon>
        <taxon>Paramuricea</taxon>
    </lineage>
</organism>
<dbReference type="EMBL" id="CACRXK020000412">
    <property type="protein sequence ID" value="CAB3981635.1"/>
    <property type="molecule type" value="Genomic_DNA"/>
</dbReference>
<dbReference type="PROSITE" id="PS50127">
    <property type="entry name" value="UBC_2"/>
    <property type="match status" value="1"/>
</dbReference>
<name>A0A6S7FPJ1_PARCT</name>
<dbReference type="SUPFAM" id="SSF54495">
    <property type="entry name" value="UBC-like"/>
    <property type="match status" value="1"/>
</dbReference>
<evidence type="ECO:0000313" key="3">
    <source>
        <dbReference type="Proteomes" id="UP001152795"/>
    </source>
</evidence>
<proteinExistence type="predicted"/>
<accession>A0A6S7FPJ1</accession>
<sequence length="143" mass="16302">MATPPVIVPRNFRLLEELEEGQKGGDGMVSWGLERDDDIELIQWTGMIIGPPRTVFDGRIYSLSIKCGNKYPDVKPEIRFITRINMVGVDKNTGVVYNIPMLNNWKRNCTMKSLLTELRRLMTQKENMKTAQPVEGSTFPDAK</sequence>
<comment type="caution">
    <text evidence="2">The sequence shown here is derived from an EMBL/GenBank/DDBJ whole genome shotgun (WGS) entry which is preliminary data.</text>
</comment>
<dbReference type="OrthoDB" id="6508832at2759"/>
<keyword evidence="1" id="KW-0833">Ubl conjugation pathway</keyword>
<dbReference type="FunFam" id="3.10.110.10:FF:000026">
    <property type="entry name" value="Ubiquitin-conjugating enzyme E2 variant"/>
    <property type="match status" value="1"/>
</dbReference>
<protein>
    <submittedName>
        <fullName evidence="2">Uncharacterized protein</fullName>
    </submittedName>
</protein>
<dbReference type="CDD" id="cd23807">
    <property type="entry name" value="UEV_UBE2V"/>
    <property type="match status" value="1"/>
</dbReference>
<reference evidence="2" key="1">
    <citation type="submission" date="2020-04" db="EMBL/GenBank/DDBJ databases">
        <authorList>
            <person name="Alioto T."/>
            <person name="Alioto T."/>
            <person name="Gomez Garrido J."/>
        </authorList>
    </citation>
    <scope>NUCLEOTIDE SEQUENCE</scope>
    <source>
        <strain evidence="2">A484AB</strain>
    </source>
</reference>
<dbReference type="PANTHER" id="PTHR24068">
    <property type="entry name" value="UBIQUITIN-CONJUGATING ENZYME E2"/>
    <property type="match status" value="1"/>
</dbReference>
<dbReference type="SMART" id="SM00212">
    <property type="entry name" value="UBCc"/>
    <property type="match status" value="1"/>
</dbReference>
<evidence type="ECO:0000313" key="2">
    <source>
        <dbReference type="EMBL" id="CAB3981635.1"/>
    </source>
</evidence>
<dbReference type="InterPro" id="IPR000608">
    <property type="entry name" value="UBC"/>
</dbReference>
<dbReference type="Proteomes" id="UP001152795">
    <property type="component" value="Unassembled WGS sequence"/>
</dbReference>
<keyword evidence="3" id="KW-1185">Reference proteome</keyword>
<evidence type="ECO:0000256" key="1">
    <source>
        <dbReference type="ARBA" id="ARBA00022786"/>
    </source>
</evidence>
<dbReference type="InterPro" id="IPR016135">
    <property type="entry name" value="UBQ-conjugating_enzyme/RWD"/>
</dbReference>